<dbReference type="InterPro" id="IPR014782">
    <property type="entry name" value="Peptidase_M1_dom"/>
</dbReference>
<dbReference type="GO" id="GO:0043171">
    <property type="term" value="P:peptide catabolic process"/>
    <property type="evidence" value="ECO:0007669"/>
    <property type="project" value="TreeGrafter"/>
</dbReference>
<gene>
    <name evidence="2" type="ORF">SAMN05660860_01864</name>
</gene>
<dbReference type="GO" id="GO:0070006">
    <property type="term" value="F:metalloaminopeptidase activity"/>
    <property type="evidence" value="ECO:0007669"/>
    <property type="project" value="TreeGrafter"/>
</dbReference>
<dbReference type="GO" id="GO:0005615">
    <property type="term" value="C:extracellular space"/>
    <property type="evidence" value="ECO:0007669"/>
    <property type="project" value="TreeGrafter"/>
</dbReference>
<protein>
    <submittedName>
        <fullName evidence="2">Peptidase family M1</fullName>
    </submittedName>
</protein>
<dbReference type="SUPFAM" id="SSF55486">
    <property type="entry name" value="Metalloproteases ('zincins'), catalytic domain"/>
    <property type="match status" value="1"/>
</dbReference>
<dbReference type="PANTHER" id="PTHR11533">
    <property type="entry name" value="PROTEASE M1 ZINC METALLOPROTEASE"/>
    <property type="match status" value="1"/>
</dbReference>
<dbReference type="GO" id="GO:0042277">
    <property type="term" value="F:peptide binding"/>
    <property type="evidence" value="ECO:0007669"/>
    <property type="project" value="TreeGrafter"/>
</dbReference>
<dbReference type="EMBL" id="FNGU01000004">
    <property type="protein sequence ID" value="SDM12997.1"/>
    <property type="molecule type" value="Genomic_DNA"/>
</dbReference>
<reference evidence="2 3" key="1">
    <citation type="submission" date="2016-10" db="EMBL/GenBank/DDBJ databases">
        <authorList>
            <person name="de Groot N.N."/>
        </authorList>
    </citation>
    <scope>NUCLEOTIDE SEQUENCE [LARGE SCALE GENOMIC DNA]</scope>
    <source>
        <strain evidence="2 3">DSM 17813</strain>
    </source>
</reference>
<feature type="domain" description="Peptidase M1 membrane alanine aminopeptidase" evidence="1">
    <location>
        <begin position="290"/>
        <end position="435"/>
    </location>
</feature>
<dbReference type="PANTHER" id="PTHR11533:SF174">
    <property type="entry name" value="PUROMYCIN-SENSITIVE AMINOPEPTIDASE-RELATED"/>
    <property type="match status" value="1"/>
</dbReference>
<evidence type="ECO:0000313" key="2">
    <source>
        <dbReference type="EMBL" id="SDM12997.1"/>
    </source>
</evidence>
<organism evidence="2 3">
    <name type="scientific">Geoalkalibacter ferrihydriticus</name>
    <dbReference type="NCBI Taxonomy" id="392333"/>
    <lineage>
        <taxon>Bacteria</taxon>
        <taxon>Pseudomonadati</taxon>
        <taxon>Thermodesulfobacteriota</taxon>
        <taxon>Desulfuromonadia</taxon>
        <taxon>Desulfuromonadales</taxon>
        <taxon>Geoalkalibacteraceae</taxon>
        <taxon>Geoalkalibacter</taxon>
    </lineage>
</organism>
<dbReference type="STRING" id="392333.SAMN05660860_01864"/>
<dbReference type="OrthoDB" id="9816201at2"/>
<evidence type="ECO:0000259" key="1">
    <source>
        <dbReference type="Pfam" id="PF01433"/>
    </source>
</evidence>
<dbReference type="Proteomes" id="UP000182146">
    <property type="component" value="Unassembled WGS sequence"/>
</dbReference>
<dbReference type="GO" id="GO:0008270">
    <property type="term" value="F:zinc ion binding"/>
    <property type="evidence" value="ECO:0007669"/>
    <property type="project" value="InterPro"/>
</dbReference>
<dbReference type="InterPro" id="IPR027268">
    <property type="entry name" value="Peptidase_M4/M1_CTD_sf"/>
</dbReference>
<dbReference type="InterPro" id="IPR050344">
    <property type="entry name" value="Peptidase_M1_aminopeptidases"/>
</dbReference>
<dbReference type="AlphaFoldDB" id="A0A1G9QR09"/>
<dbReference type="GO" id="GO:0005737">
    <property type="term" value="C:cytoplasm"/>
    <property type="evidence" value="ECO:0007669"/>
    <property type="project" value="TreeGrafter"/>
</dbReference>
<name>A0A1G9QR09_9BACT</name>
<sequence length="698" mass="78931">MKSFKLLTFFLVFFLGGGLALCLSASATQPQIVHHDLEVQLFPAEGRLEAVDRLSLPDAPPSVRLFLSPQASITDIRLNERTLGHTFNNGIINVRLPAEFRGQPVTLEIYYEGRFTDTPPQDPIMTEDPSFGVAAAISPQGTFLAGGSGWYPDPRQGNAAWRLSVTAPPGYLAVSAGRLEEQVTTAEYSRSVWEESIPLSNLTVSAGPYEVKTVQVGDIPVSTYFYPQTQELAPTYLDAAREYLELYEDLFGPYPFAKFAVVENFFPTGYGFPSWTLLGSTVIRLPFIVETSLGHEIAHSWWGTGVRVDHAQGNWSEGLTTYVADYLFLERRSAEGARDYRLRILRDYASLVTPERDFPLTRFLRRTDRPTQAMGYGKAAMVFHMLRHKVGEEIFWAGLREMAETRMFDQVSWDDFAALYSRLSSTDLQAFFDQWVRRPGAPILSLENVEVEHRDEQWYISGHLLQKTRPFDLRLPLIVETDGEPLVRWISLKERENHFELRTADTPRRLLVDPDAHAFRRLHPKEIPPSVNSIRGSENLIAVVAADLPPATADAARLILRALRQEGIRVVDEKQIRPEQLGTHDVLFLGLPRRFANALLADTGLSFDEQGFTFGEERFESPQAALFAAVTPKDFPDRNWAYFIPASPEAARDAARRIPHYGRDSYLVFDQGENRVRGTWEVRESPLIQNFNSSETIQ</sequence>
<dbReference type="Pfam" id="PF01433">
    <property type="entry name" value="Peptidase_M1"/>
    <property type="match status" value="1"/>
</dbReference>
<dbReference type="RefSeq" id="WP_139172105.1">
    <property type="nucleotide sequence ID" value="NZ_FNGU01000004.1"/>
</dbReference>
<dbReference type="GO" id="GO:0016020">
    <property type="term" value="C:membrane"/>
    <property type="evidence" value="ECO:0007669"/>
    <property type="project" value="TreeGrafter"/>
</dbReference>
<proteinExistence type="predicted"/>
<accession>A0A1G9QR09</accession>
<dbReference type="Gene3D" id="1.10.390.10">
    <property type="entry name" value="Neutral Protease Domain 2"/>
    <property type="match status" value="1"/>
</dbReference>
<evidence type="ECO:0000313" key="3">
    <source>
        <dbReference type="Proteomes" id="UP000182146"/>
    </source>
</evidence>